<evidence type="ECO:0000313" key="2">
    <source>
        <dbReference type="Proteomes" id="UP000051836"/>
    </source>
</evidence>
<protein>
    <submittedName>
        <fullName evidence="1">Uncharacterized protein</fullName>
    </submittedName>
</protein>
<dbReference type="AlphaFoldDB" id="A0A0Q3UTJ7"/>
<dbReference type="EMBL" id="LMAW01001114">
    <property type="protein sequence ID" value="KQK84354.1"/>
    <property type="molecule type" value="Genomic_DNA"/>
</dbReference>
<comment type="caution">
    <text evidence="1">The sequence shown here is derived from an EMBL/GenBank/DDBJ whole genome shotgun (WGS) entry which is preliminary data.</text>
</comment>
<name>A0A0Q3UTJ7_AMAAE</name>
<keyword evidence="2" id="KW-1185">Reference proteome</keyword>
<reference evidence="1 2" key="1">
    <citation type="submission" date="2015-10" db="EMBL/GenBank/DDBJ databases">
        <authorList>
            <person name="Gilbert D.G."/>
        </authorList>
    </citation>
    <scope>NUCLEOTIDE SEQUENCE [LARGE SCALE GENOMIC DNA]</scope>
    <source>
        <strain evidence="1">FVVF132</strain>
    </source>
</reference>
<gene>
    <name evidence="1" type="ORF">AAES_53171</name>
</gene>
<dbReference type="Proteomes" id="UP000051836">
    <property type="component" value="Unassembled WGS sequence"/>
</dbReference>
<organism evidence="1 2">
    <name type="scientific">Amazona aestiva</name>
    <name type="common">Blue-fronted Amazon parrot</name>
    <dbReference type="NCBI Taxonomy" id="12930"/>
    <lineage>
        <taxon>Eukaryota</taxon>
        <taxon>Metazoa</taxon>
        <taxon>Chordata</taxon>
        <taxon>Craniata</taxon>
        <taxon>Vertebrata</taxon>
        <taxon>Euteleostomi</taxon>
        <taxon>Archelosauria</taxon>
        <taxon>Archosauria</taxon>
        <taxon>Dinosauria</taxon>
        <taxon>Saurischia</taxon>
        <taxon>Theropoda</taxon>
        <taxon>Coelurosauria</taxon>
        <taxon>Aves</taxon>
        <taxon>Neognathae</taxon>
        <taxon>Neoaves</taxon>
        <taxon>Telluraves</taxon>
        <taxon>Australaves</taxon>
        <taxon>Psittaciformes</taxon>
        <taxon>Psittacidae</taxon>
        <taxon>Amazona</taxon>
    </lineage>
</organism>
<sequence length="80" mass="9071">MKVYMAGEEEEEEKKEEEEGLNEGVVVCMWLWNRERGIAGEEGTFFTKAEEGVGVKQEGPLEKFELDVLEYALLAASKLN</sequence>
<accession>A0A0Q3UTJ7</accession>
<evidence type="ECO:0000313" key="1">
    <source>
        <dbReference type="EMBL" id="KQK84354.1"/>
    </source>
</evidence>
<proteinExistence type="predicted"/>